<comment type="caution">
    <text evidence="2">The sequence shown here is derived from an EMBL/GenBank/DDBJ whole genome shotgun (WGS) entry which is preliminary data.</text>
</comment>
<reference evidence="2 3" key="1">
    <citation type="submission" date="2018-04" db="EMBL/GenBank/DDBJ databases">
        <title>Genomic Encyclopedia of Archaeal and Bacterial Type Strains, Phase II (KMG-II): from individual species to whole genera.</title>
        <authorList>
            <person name="Goeker M."/>
        </authorList>
    </citation>
    <scope>NUCLEOTIDE SEQUENCE [LARGE SCALE GENOMIC DNA]</scope>
    <source>
        <strain evidence="2 3">DSM 29955</strain>
    </source>
</reference>
<gene>
    <name evidence="2" type="ORF">C8N45_101186</name>
</gene>
<dbReference type="EMBL" id="QBUD01000001">
    <property type="protein sequence ID" value="PUB18602.1"/>
    <property type="molecule type" value="Genomic_DNA"/>
</dbReference>
<protein>
    <submittedName>
        <fullName evidence="2">Uncharacterized protein</fullName>
    </submittedName>
</protein>
<dbReference type="OrthoDB" id="7857490at2"/>
<accession>A0A2T6KPX2</accession>
<proteinExistence type="predicted"/>
<dbReference type="Proteomes" id="UP000244523">
    <property type="component" value="Unassembled WGS sequence"/>
</dbReference>
<organism evidence="2 3">
    <name type="scientific">Yoonia sediminilitoris</name>
    <dbReference type="NCBI Taxonomy" id="1286148"/>
    <lineage>
        <taxon>Bacteria</taxon>
        <taxon>Pseudomonadati</taxon>
        <taxon>Pseudomonadota</taxon>
        <taxon>Alphaproteobacteria</taxon>
        <taxon>Rhodobacterales</taxon>
        <taxon>Paracoccaceae</taxon>
        <taxon>Yoonia</taxon>
    </lineage>
</organism>
<evidence type="ECO:0000313" key="2">
    <source>
        <dbReference type="EMBL" id="PUB18602.1"/>
    </source>
</evidence>
<evidence type="ECO:0000256" key="1">
    <source>
        <dbReference type="SAM" id="SignalP"/>
    </source>
</evidence>
<name>A0A2T6KPX2_9RHOB</name>
<keyword evidence="3" id="KW-1185">Reference proteome</keyword>
<keyword evidence="1" id="KW-0732">Signal</keyword>
<dbReference type="AlphaFoldDB" id="A0A2T6KPX2"/>
<dbReference type="RefSeq" id="WP_108384355.1">
    <property type="nucleotide sequence ID" value="NZ_QBUD01000001.1"/>
</dbReference>
<evidence type="ECO:0000313" key="3">
    <source>
        <dbReference type="Proteomes" id="UP000244523"/>
    </source>
</evidence>
<feature type="chain" id="PRO_5015426366" evidence="1">
    <location>
        <begin position="20"/>
        <end position="221"/>
    </location>
</feature>
<sequence>MRHILTGFFLLGLATSADAGAWNREKGQLFVSSGLNLWASDWGYVPNYYDTTIYGEYGLTDRVTLGFDYFTADRDNSHTAVGFAQFPLGDVTGANRYAASLGFGLERDQDDDIDYLMRGGLSWGRGLQSGWLGIDASATTRTSDRTYRPKVDFTWGHNLSDAWTTMVQLQTGEGKDGTRFAKLNPTVIYSLTDNARVNLGLVEPITGPEESSLRIGVWFTL</sequence>
<feature type="signal peptide" evidence="1">
    <location>
        <begin position="1"/>
        <end position="19"/>
    </location>
</feature>